<comment type="catalytic activity">
    <reaction evidence="9">
        <text>2'-deoxyribonucleotide-(2'-deoxyribose 5'-phosphate)-2'-deoxyribonucleotide-DNA = a 3'-end 2'-deoxyribonucleotide-(2,3-dehydro-2,3-deoxyribose 5'-phosphate)-DNA + a 5'-end 5'-phospho-2'-deoxyribonucleoside-DNA + H(+)</text>
        <dbReference type="Rhea" id="RHEA:66592"/>
        <dbReference type="Rhea" id="RHEA-COMP:13180"/>
        <dbReference type="Rhea" id="RHEA-COMP:16897"/>
        <dbReference type="Rhea" id="RHEA-COMP:17067"/>
        <dbReference type="ChEBI" id="CHEBI:15378"/>
        <dbReference type="ChEBI" id="CHEBI:136412"/>
        <dbReference type="ChEBI" id="CHEBI:157695"/>
        <dbReference type="ChEBI" id="CHEBI:167181"/>
        <dbReference type="EC" id="4.2.99.18"/>
    </reaction>
</comment>
<reference evidence="11 12" key="1">
    <citation type="submission" date="2019-11" db="EMBL/GenBank/DDBJ databases">
        <title>Green- and brown-colored morphotypes of Chlorobia in the stratified aquatic ecosystems of Kandalaksha Gulf (White Sea): A model for study of the accessory genome evolution.</title>
        <authorList>
            <person name="Grouzdev D.S."/>
        </authorList>
    </citation>
    <scope>NUCLEOTIDE SEQUENCE [LARGE SCALE GENOMIC DNA]</scope>
    <source>
        <strain evidence="11 12">ZM</strain>
    </source>
</reference>
<evidence type="ECO:0000256" key="1">
    <source>
        <dbReference type="ARBA" id="ARBA00010679"/>
    </source>
</evidence>
<keyword evidence="4" id="KW-0378">Hydrolase</keyword>
<dbReference type="EMBL" id="WUBZ01000010">
    <property type="protein sequence ID" value="MWV54293.1"/>
    <property type="molecule type" value="Genomic_DNA"/>
</dbReference>
<evidence type="ECO:0000313" key="12">
    <source>
        <dbReference type="Proteomes" id="UP000489351"/>
    </source>
</evidence>
<evidence type="ECO:0000256" key="4">
    <source>
        <dbReference type="ARBA" id="ARBA00022801"/>
    </source>
</evidence>
<evidence type="ECO:0000256" key="5">
    <source>
        <dbReference type="ARBA" id="ARBA00023204"/>
    </source>
</evidence>
<dbReference type="InterPro" id="IPR011257">
    <property type="entry name" value="DNA_glycosylase"/>
</dbReference>
<dbReference type="PANTHER" id="PTHR10242:SF2">
    <property type="entry name" value="N-GLYCOSYLASE_DNA LYASE"/>
    <property type="match status" value="1"/>
</dbReference>
<evidence type="ECO:0000256" key="8">
    <source>
        <dbReference type="ARBA" id="ARBA00023295"/>
    </source>
</evidence>
<evidence type="ECO:0000256" key="2">
    <source>
        <dbReference type="ARBA" id="ARBA00012720"/>
    </source>
</evidence>
<evidence type="ECO:0000256" key="3">
    <source>
        <dbReference type="ARBA" id="ARBA00022763"/>
    </source>
</evidence>
<keyword evidence="7" id="KW-0511">Multifunctional enzyme</keyword>
<dbReference type="Pfam" id="PF07934">
    <property type="entry name" value="OGG_N"/>
    <property type="match status" value="1"/>
</dbReference>
<accession>A0ABW9UQ74</accession>
<dbReference type="InterPro" id="IPR023170">
    <property type="entry name" value="HhH_base_excis_C"/>
</dbReference>
<protein>
    <recommendedName>
        <fullName evidence="2">DNA-(apurinic or apyrimidinic site) lyase</fullName>
        <ecNumber evidence="2">4.2.99.18</ecNumber>
    </recommendedName>
</protein>
<evidence type="ECO:0000256" key="9">
    <source>
        <dbReference type="ARBA" id="ARBA00044632"/>
    </source>
</evidence>
<dbReference type="Gene3D" id="1.10.340.30">
    <property type="entry name" value="Hypothetical protein, domain 2"/>
    <property type="match status" value="1"/>
</dbReference>
<gene>
    <name evidence="11" type="ORF">GJ685_04335</name>
</gene>
<dbReference type="Gene3D" id="1.10.1670.10">
    <property type="entry name" value="Helix-hairpin-Helix base-excision DNA repair enzymes (C-terminal)"/>
    <property type="match status" value="1"/>
</dbReference>
<dbReference type="Proteomes" id="UP000489351">
    <property type="component" value="Unassembled WGS sequence"/>
</dbReference>
<comment type="similarity">
    <text evidence="1">Belongs to the type-1 OGG1 family.</text>
</comment>
<evidence type="ECO:0000256" key="7">
    <source>
        <dbReference type="ARBA" id="ARBA00023268"/>
    </source>
</evidence>
<dbReference type="SUPFAM" id="SSF55945">
    <property type="entry name" value="TATA-box binding protein-like"/>
    <property type="match status" value="1"/>
</dbReference>
<sequence>MMIYQSIEINKNRLILVKETLFSGQSFMWNESDHEGGIYSSVIDGSPVLIKQDNPYSLSVSVKKNELFGIPVRRFFEHYFSLDIATNSLFDDEFAARYPDLAFRLLKLQGLRVLRQDPYETLVTFMCAQGIGMSIIRRQVNMLCRYFGNEVRVADGGRDTPLYSFPAPSVLADADPALLRRCCNNNSMRAGNIGEASRLLALGRLDLQALSDPSLPLSEIRTELTALKGIGFKIADCIALFGLGRFDAFPIDTHVEQFLSSWFSIGAHQKGLSQKRYLHLQEKAVELLGESLSGYAGHHLFHCWRTTEKNMKAF</sequence>
<keyword evidence="12" id="KW-1185">Reference proteome</keyword>
<organism evidence="11 12">
    <name type="scientific">Chlorobium phaeovibrioides</name>
    <dbReference type="NCBI Taxonomy" id="1094"/>
    <lineage>
        <taxon>Bacteria</taxon>
        <taxon>Pseudomonadati</taxon>
        <taxon>Chlorobiota</taxon>
        <taxon>Chlorobiia</taxon>
        <taxon>Chlorobiales</taxon>
        <taxon>Chlorobiaceae</taxon>
        <taxon>Chlorobium/Pelodictyon group</taxon>
        <taxon>Chlorobium</taxon>
    </lineage>
</organism>
<feature type="domain" description="HhH-GPD" evidence="10">
    <location>
        <begin position="126"/>
        <end position="305"/>
    </location>
</feature>
<dbReference type="SMART" id="SM00478">
    <property type="entry name" value="ENDO3c"/>
    <property type="match status" value="1"/>
</dbReference>
<name>A0ABW9UQ74_CHLPH</name>
<dbReference type="SUPFAM" id="SSF48150">
    <property type="entry name" value="DNA-glycosylase"/>
    <property type="match status" value="1"/>
</dbReference>
<keyword evidence="6" id="KW-0456">Lyase</keyword>
<evidence type="ECO:0000256" key="6">
    <source>
        <dbReference type="ARBA" id="ARBA00023239"/>
    </source>
</evidence>
<proteinExistence type="inferred from homology"/>
<dbReference type="InterPro" id="IPR052054">
    <property type="entry name" value="Oxidative_DNA_repair_enzyme"/>
</dbReference>
<keyword evidence="3" id="KW-0227">DNA damage</keyword>
<keyword evidence="8" id="KW-0326">Glycosidase</keyword>
<dbReference type="InterPro" id="IPR003265">
    <property type="entry name" value="HhH-GPD_domain"/>
</dbReference>
<comment type="caution">
    <text evidence="11">The sequence shown here is derived from an EMBL/GenBank/DDBJ whole genome shotgun (WGS) entry which is preliminary data.</text>
</comment>
<dbReference type="Gene3D" id="3.30.310.260">
    <property type="match status" value="1"/>
</dbReference>
<dbReference type="InterPro" id="IPR012904">
    <property type="entry name" value="OGG_N"/>
</dbReference>
<keyword evidence="5" id="KW-0234">DNA repair</keyword>
<evidence type="ECO:0000313" key="11">
    <source>
        <dbReference type="EMBL" id="MWV54293.1"/>
    </source>
</evidence>
<dbReference type="CDD" id="cd00056">
    <property type="entry name" value="ENDO3c"/>
    <property type="match status" value="1"/>
</dbReference>
<dbReference type="EC" id="4.2.99.18" evidence="2"/>
<dbReference type="PANTHER" id="PTHR10242">
    <property type="entry name" value="8-OXOGUANINE DNA GLYCOSYLASE"/>
    <property type="match status" value="1"/>
</dbReference>
<evidence type="ECO:0000259" key="10">
    <source>
        <dbReference type="SMART" id="SM00478"/>
    </source>
</evidence>